<feature type="non-terminal residue" evidence="2">
    <location>
        <position position="1"/>
    </location>
</feature>
<evidence type="ECO:0000256" key="1">
    <source>
        <dbReference type="SAM" id="MobiDB-lite"/>
    </source>
</evidence>
<protein>
    <submittedName>
        <fullName evidence="2">Uncharacterized protein</fullName>
    </submittedName>
</protein>
<dbReference type="AlphaFoldDB" id="A0A6J4LQK2"/>
<feature type="region of interest" description="Disordered" evidence="1">
    <location>
        <begin position="1"/>
        <end position="150"/>
    </location>
</feature>
<proteinExistence type="predicted"/>
<gene>
    <name evidence="2" type="ORF">AVDCRST_MAG07-2297</name>
</gene>
<sequence>DRAGAELRRAARAPAVGVAGRPVRRPGRGGGAAQRCAGLAGRRAVRRAAAGRRPRAAARLPGPGDGGRRRAARPRRADTAGPPRRRHPAQPRGDAPHARTARRAARLRGDARLAHRVGAGAGRGPRGRHAVLARRHAPSRGARRGPAAPL</sequence>
<feature type="non-terminal residue" evidence="2">
    <location>
        <position position="150"/>
    </location>
</feature>
<reference evidence="2" key="1">
    <citation type="submission" date="2020-02" db="EMBL/GenBank/DDBJ databases">
        <authorList>
            <person name="Meier V. D."/>
        </authorList>
    </citation>
    <scope>NUCLEOTIDE SEQUENCE</scope>
    <source>
        <strain evidence="2">AVDCRST_MAG07</strain>
    </source>
</reference>
<feature type="compositionally biased region" description="Basic residues" evidence="1">
    <location>
        <begin position="43"/>
        <end position="56"/>
    </location>
</feature>
<name>A0A6J4LQK2_9ACTN</name>
<feature type="compositionally biased region" description="Basic residues" evidence="1">
    <location>
        <begin position="125"/>
        <end position="143"/>
    </location>
</feature>
<feature type="compositionally biased region" description="Low complexity" evidence="1">
    <location>
        <begin position="33"/>
        <end position="42"/>
    </location>
</feature>
<feature type="compositionally biased region" description="Low complexity" evidence="1">
    <location>
        <begin position="12"/>
        <end position="21"/>
    </location>
</feature>
<dbReference type="EMBL" id="CADCUB010000113">
    <property type="protein sequence ID" value="CAA9339884.1"/>
    <property type="molecule type" value="Genomic_DNA"/>
</dbReference>
<organism evidence="2">
    <name type="scientific">uncultured Frankineae bacterium</name>
    <dbReference type="NCBI Taxonomy" id="437475"/>
    <lineage>
        <taxon>Bacteria</taxon>
        <taxon>Bacillati</taxon>
        <taxon>Actinomycetota</taxon>
        <taxon>Actinomycetes</taxon>
        <taxon>Frankiales</taxon>
        <taxon>environmental samples</taxon>
    </lineage>
</organism>
<evidence type="ECO:0000313" key="2">
    <source>
        <dbReference type="EMBL" id="CAA9339884.1"/>
    </source>
</evidence>
<accession>A0A6J4LQK2</accession>